<accession>A0ABS6HG19</accession>
<protein>
    <submittedName>
        <fullName evidence="1">Uncharacterized protein</fullName>
    </submittedName>
</protein>
<organism evidence="1 2">
    <name type="scientific">Falsiroseomonas oleicola</name>
    <dbReference type="NCBI Taxonomy" id="2801474"/>
    <lineage>
        <taxon>Bacteria</taxon>
        <taxon>Pseudomonadati</taxon>
        <taxon>Pseudomonadota</taxon>
        <taxon>Alphaproteobacteria</taxon>
        <taxon>Acetobacterales</taxon>
        <taxon>Roseomonadaceae</taxon>
        <taxon>Falsiroseomonas</taxon>
    </lineage>
</organism>
<evidence type="ECO:0000313" key="2">
    <source>
        <dbReference type="Proteomes" id="UP000689967"/>
    </source>
</evidence>
<reference evidence="1 2" key="1">
    <citation type="submission" date="2021-01" db="EMBL/GenBank/DDBJ databases">
        <title>Roseomonas sp. nov, a bacterium isolated from an oil production mixture in Yumen Oilfield.</title>
        <authorList>
            <person name="Wu D."/>
        </authorList>
    </citation>
    <scope>NUCLEOTIDE SEQUENCE [LARGE SCALE GENOMIC DNA]</scope>
    <source>
        <strain evidence="1 2">ROY-5-3</strain>
    </source>
</reference>
<keyword evidence="2" id="KW-1185">Reference proteome</keyword>
<name>A0ABS6HG19_9PROT</name>
<gene>
    <name evidence="1" type="ORF">JJQ90_22185</name>
</gene>
<proteinExistence type="predicted"/>
<dbReference type="RefSeq" id="WP_216878474.1">
    <property type="nucleotide sequence ID" value="NZ_JAERQM010000008.1"/>
</dbReference>
<evidence type="ECO:0000313" key="1">
    <source>
        <dbReference type="EMBL" id="MBU8546446.1"/>
    </source>
</evidence>
<comment type="caution">
    <text evidence="1">The sequence shown here is derived from an EMBL/GenBank/DDBJ whole genome shotgun (WGS) entry which is preliminary data.</text>
</comment>
<dbReference type="EMBL" id="JAERQM010000008">
    <property type="protein sequence ID" value="MBU8546446.1"/>
    <property type="molecule type" value="Genomic_DNA"/>
</dbReference>
<dbReference type="Proteomes" id="UP000689967">
    <property type="component" value="Unassembled WGS sequence"/>
</dbReference>
<sequence length="147" mass="15609">MATTGLPNWPWTGAEADALPNPERLLIDAARAWAAAARQGQPALLALRRLLATEDAMSAAEPLDALLRSLAQHPLTLGCPLCPRLVGEEPVLLLAVACAQRGPRREALACLLRRLPPYQAYAATSAAIALGCAFRRAGLKLGDPWSI</sequence>